<keyword evidence="2" id="KW-1185">Reference proteome</keyword>
<dbReference type="EMBL" id="JAGGKX010000016">
    <property type="protein sequence ID" value="MBP1970725.1"/>
    <property type="molecule type" value="Genomic_DNA"/>
</dbReference>
<dbReference type="Proteomes" id="UP001519345">
    <property type="component" value="Unassembled WGS sequence"/>
</dbReference>
<evidence type="ECO:0000313" key="2">
    <source>
        <dbReference type="Proteomes" id="UP001519345"/>
    </source>
</evidence>
<evidence type="ECO:0000313" key="1">
    <source>
        <dbReference type="EMBL" id="MBP1970725.1"/>
    </source>
</evidence>
<comment type="caution">
    <text evidence="1">The sequence shown here is derived from an EMBL/GenBank/DDBJ whole genome shotgun (WGS) entry which is preliminary data.</text>
</comment>
<name>A0ABS4III0_9BACI</name>
<sequence>MILRQPLLNSEMVPLPASSIGLKDEGECRLILKNLFPIGRGFFSVHN</sequence>
<protein>
    <submittedName>
        <fullName evidence="1">Uncharacterized protein</fullName>
    </submittedName>
</protein>
<gene>
    <name evidence="1" type="ORF">J2Z83_002861</name>
</gene>
<proteinExistence type="predicted"/>
<reference evidence="1 2" key="1">
    <citation type="submission" date="2021-03" db="EMBL/GenBank/DDBJ databases">
        <title>Genomic Encyclopedia of Type Strains, Phase IV (KMG-IV): sequencing the most valuable type-strain genomes for metagenomic binning, comparative biology and taxonomic classification.</title>
        <authorList>
            <person name="Goeker M."/>
        </authorList>
    </citation>
    <scope>NUCLEOTIDE SEQUENCE [LARGE SCALE GENOMIC DNA]</scope>
    <source>
        <strain evidence="1 2">DSM 25609</strain>
    </source>
</reference>
<organism evidence="1 2">
    <name type="scientific">Virgibacillus natechei</name>
    <dbReference type="NCBI Taxonomy" id="1216297"/>
    <lineage>
        <taxon>Bacteria</taxon>
        <taxon>Bacillati</taxon>
        <taxon>Bacillota</taxon>
        <taxon>Bacilli</taxon>
        <taxon>Bacillales</taxon>
        <taxon>Bacillaceae</taxon>
        <taxon>Virgibacillus</taxon>
    </lineage>
</organism>
<accession>A0ABS4III0</accession>